<reference evidence="1 2" key="1">
    <citation type="submission" date="2017-09" db="EMBL/GenBank/DDBJ databases">
        <title>Large-scale bioinformatics analysis of Bacillus genomes uncovers conserved roles of natural products in bacterial physiology.</title>
        <authorList>
            <consortium name="Agbiome Team Llc"/>
            <person name="Bleich R.M."/>
            <person name="Grubbs K.J."/>
            <person name="Santa Maria K.C."/>
            <person name="Allen S.E."/>
            <person name="Farag S."/>
            <person name="Shank E.A."/>
            <person name="Bowers A."/>
        </authorList>
    </citation>
    <scope>NUCLEOTIDE SEQUENCE [LARGE SCALE GENOMIC DNA]</scope>
    <source>
        <strain evidence="1 2">AFS085496</strain>
    </source>
</reference>
<evidence type="ECO:0000313" key="1">
    <source>
        <dbReference type="EMBL" id="PFJ29189.1"/>
    </source>
</evidence>
<accession>A0A9X6ZQA5</accession>
<dbReference type="RefSeq" id="WP_098516694.1">
    <property type="nucleotide sequence ID" value="NZ_NUVX01000079.1"/>
</dbReference>
<evidence type="ECO:0008006" key="3">
    <source>
        <dbReference type="Google" id="ProtNLM"/>
    </source>
</evidence>
<proteinExistence type="predicted"/>
<name>A0A9X6ZQA5_BACTU</name>
<protein>
    <recommendedName>
        <fullName evidence="3">Glycosyltransferase</fullName>
    </recommendedName>
</protein>
<dbReference type="Gene3D" id="3.40.50.2000">
    <property type="entry name" value="Glycogen Phosphorylase B"/>
    <property type="match status" value="1"/>
</dbReference>
<dbReference type="Proteomes" id="UP000224003">
    <property type="component" value="Unassembled WGS sequence"/>
</dbReference>
<comment type="caution">
    <text evidence="1">The sequence shown here is derived from an EMBL/GenBank/DDBJ whole genome shotgun (WGS) entry which is preliminary data.</text>
</comment>
<evidence type="ECO:0000313" key="2">
    <source>
        <dbReference type="Proteomes" id="UP000224003"/>
    </source>
</evidence>
<dbReference type="SUPFAM" id="SSF53756">
    <property type="entry name" value="UDP-Glycosyltransferase/glycogen phosphorylase"/>
    <property type="match status" value="1"/>
</dbReference>
<organism evidence="1 2">
    <name type="scientific">Bacillus thuringiensis</name>
    <dbReference type="NCBI Taxonomy" id="1428"/>
    <lineage>
        <taxon>Bacteria</taxon>
        <taxon>Bacillati</taxon>
        <taxon>Bacillota</taxon>
        <taxon>Bacilli</taxon>
        <taxon>Bacillales</taxon>
        <taxon>Bacillaceae</taxon>
        <taxon>Bacillus</taxon>
        <taxon>Bacillus cereus group</taxon>
    </lineage>
</organism>
<dbReference type="EMBL" id="NUVX01000079">
    <property type="protein sequence ID" value="PFJ29189.1"/>
    <property type="molecule type" value="Genomic_DNA"/>
</dbReference>
<gene>
    <name evidence="1" type="ORF">COJ15_31965</name>
</gene>
<dbReference type="AlphaFoldDB" id="A0A9X6ZQA5"/>
<sequence>MNILIDASTYSIGNSMGGIGVRLWELAQVLSKNYFITFLVNKESDFEHPNIKFEIYQESNWKELIDHCDAIITTDLPDTRFLIYAHEKNKLIISENQVPIEHLEYYKVRMAMDPNLCYNDIVSRYKLQILVTDHFITRSSVERATIIASLVLLGRIDYDEYNNSKNLSTILSYIPIGFNSFSDEIKNNTIGIDKTIDFIWNGGIWDFYEPCIVPEAIRKLKDRNIDVNMKFMYFPSNEQLFKEAMNLHNKTKELQVEDQIKFVQEYIPHLQRDKLLNASRAIIVYAKDSIENYTCHRLRLRDAFLYNLPVITDKYGATGDLVEQLNIGITVRNEIELARAMERIKYDEDFYQQLVLNLQKVREQFKVENHVHSLVNFLNNHKKLSSGRFNSRDKRISDLLSANSDLLVKPNSII</sequence>